<sequence length="81" mass="9239">MEQPAKRFKLTEESTIADIASSIDHIANSLKSISESYSELLRVNKTVVTYLRNAEKHKDNYNINLDSTVTTLQRTSIEETH</sequence>
<organism evidence="1 2">
    <name type="scientific">Ooceraea biroi</name>
    <name type="common">Clonal raider ant</name>
    <name type="synonym">Cerapachys biroi</name>
    <dbReference type="NCBI Taxonomy" id="2015173"/>
    <lineage>
        <taxon>Eukaryota</taxon>
        <taxon>Metazoa</taxon>
        <taxon>Ecdysozoa</taxon>
        <taxon>Arthropoda</taxon>
        <taxon>Hexapoda</taxon>
        <taxon>Insecta</taxon>
        <taxon>Pterygota</taxon>
        <taxon>Neoptera</taxon>
        <taxon>Endopterygota</taxon>
        <taxon>Hymenoptera</taxon>
        <taxon>Apocrita</taxon>
        <taxon>Aculeata</taxon>
        <taxon>Formicoidea</taxon>
        <taxon>Formicidae</taxon>
        <taxon>Dorylinae</taxon>
        <taxon>Ooceraea</taxon>
    </lineage>
</organism>
<dbReference type="EMBL" id="KK107453">
    <property type="protein sequence ID" value="EZA50608.1"/>
    <property type="molecule type" value="Genomic_DNA"/>
</dbReference>
<accession>A0A026W3N6</accession>
<evidence type="ECO:0000313" key="2">
    <source>
        <dbReference type="Proteomes" id="UP000053097"/>
    </source>
</evidence>
<dbReference type="Proteomes" id="UP000053097">
    <property type="component" value="Unassembled WGS sequence"/>
</dbReference>
<evidence type="ECO:0000313" key="1">
    <source>
        <dbReference type="EMBL" id="EZA50608.1"/>
    </source>
</evidence>
<protein>
    <submittedName>
        <fullName evidence="1">Uncharacterized protein</fullName>
    </submittedName>
</protein>
<gene>
    <name evidence="1" type="ORF">X777_10959</name>
</gene>
<dbReference type="AlphaFoldDB" id="A0A026W3N6"/>
<name>A0A026W3N6_OOCBI</name>
<keyword evidence="2" id="KW-1185">Reference proteome</keyword>
<reference evidence="1 2" key="1">
    <citation type="journal article" date="2014" name="Curr. Biol.">
        <title>The genome of the clonal raider ant Cerapachys biroi.</title>
        <authorList>
            <person name="Oxley P.R."/>
            <person name="Ji L."/>
            <person name="Fetter-Pruneda I."/>
            <person name="McKenzie S.K."/>
            <person name="Li C."/>
            <person name="Hu H."/>
            <person name="Zhang G."/>
            <person name="Kronauer D.J."/>
        </authorList>
    </citation>
    <scope>NUCLEOTIDE SEQUENCE [LARGE SCALE GENOMIC DNA]</scope>
</reference>
<proteinExistence type="predicted"/>